<evidence type="ECO:0000313" key="3">
    <source>
        <dbReference type="Proteomes" id="UP000699975"/>
    </source>
</evidence>
<feature type="signal peptide" evidence="1">
    <location>
        <begin position="1"/>
        <end position="24"/>
    </location>
</feature>
<evidence type="ECO:0000313" key="2">
    <source>
        <dbReference type="EMBL" id="MBV7266289.1"/>
    </source>
</evidence>
<proteinExistence type="predicted"/>
<comment type="caution">
    <text evidence="2">The sequence shown here is derived from an EMBL/GenBank/DDBJ whole genome shotgun (WGS) entry which is preliminary data.</text>
</comment>
<reference evidence="2 3" key="1">
    <citation type="submission" date="2021-04" db="EMBL/GenBank/DDBJ databases">
        <authorList>
            <person name="Pira H."/>
            <person name="Risdian C."/>
            <person name="Wink J."/>
        </authorList>
    </citation>
    <scope>NUCLEOTIDE SEQUENCE [LARGE SCALE GENOMIC DNA]</scope>
    <source>
        <strain evidence="2 3">WH131</strain>
    </source>
</reference>
<protein>
    <recommendedName>
        <fullName evidence="4">Spore coat protein U domain-containing protein</fullName>
    </recommendedName>
</protein>
<evidence type="ECO:0000256" key="1">
    <source>
        <dbReference type="SAM" id="SignalP"/>
    </source>
</evidence>
<sequence length="169" mass="16906">MRTINKALLAAAIPAIAIAAPAHAQAGGTQITGVVPPVCEVQDGFAAFVFPSMTAGETITDNLTLKCNDADGAEVTLISSEGGMESDDQEDLEIEYTATLTSDAIDGGSLSLVLPVGVQGDNDASATGFASGGLDLASGVAGVLEVELTETAVWAGGYSDTITVQLTAS</sequence>
<dbReference type="Proteomes" id="UP000699975">
    <property type="component" value="Unassembled WGS sequence"/>
</dbReference>
<dbReference type="EMBL" id="JAGSPB010000002">
    <property type="protein sequence ID" value="MBV7266289.1"/>
    <property type="molecule type" value="Genomic_DNA"/>
</dbReference>
<keyword evidence="3" id="KW-1185">Reference proteome</keyword>
<evidence type="ECO:0008006" key="4">
    <source>
        <dbReference type="Google" id="ProtNLM"/>
    </source>
</evidence>
<gene>
    <name evidence="2" type="ORF">KCG45_08870</name>
</gene>
<organism evidence="2 3">
    <name type="scientific">Erythrobacter ani</name>
    <dbReference type="NCBI Taxonomy" id="2827235"/>
    <lineage>
        <taxon>Bacteria</taxon>
        <taxon>Pseudomonadati</taxon>
        <taxon>Pseudomonadota</taxon>
        <taxon>Alphaproteobacteria</taxon>
        <taxon>Sphingomonadales</taxon>
        <taxon>Erythrobacteraceae</taxon>
        <taxon>Erythrobacter/Porphyrobacter group</taxon>
        <taxon>Erythrobacter</taxon>
    </lineage>
</organism>
<feature type="chain" id="PRO_5046072216" description="Spore coat protein U domain-containing protein" evidence="1">
    <location>
        <begin position="25"/>
        <end position="169"/>
    </location>
</feature>
<name>A0ABS6SNR9_9SPHN</name>
<accession>A0ABS6SNR9</accession>
<keyword evidence="1" id="KW-0732">Signal</keyword>
<dbReference type="RefSeq" id="WP_218316906.1">
    <property type="nucleotide sequence ID" value="NZ_JAGSPB010000002.1"/>
</dbReference>